<evidence type="ECO:0000313" key="8">
    <source>
        <dbReference type="EMBL" id="CAK9208645.1"/>
    </source>
</evidence>
<evidence type="ECO:0000259" key="7">
    <source>
        <dbReference type="Pfam" id="PF13664"/>
    </source>
</evidence>
<feature type="transmembrane region" description="Helical" evidence="5">
    <location>
        <begin position="89"/>
        <end position="110"/>
    </location>
</feature>
<feature type="transmembrane region" description="Helical" evidence="5">
    <location>
        <begin position="6"/>
        <end position="24"/>
    </location>
</feature>
<feature type="chain" id="PRO_5045201942" description="TMEM205-like domain-containing protein" evidence="6">
    <location>
        <begin position="18"/>
        <end position="218"/>
    </location>
</feature>
<dbReference type="Proteomes" id="UP001497512">
    <property type="component" value="Chromosome 17"/>
</dbReference>
<evidence type="ECO:0000256" key="6">
    <source>
        <dbReference type="SAM" id="SignalP"/>
    </source>
</evidence>
<proteinExistence type="predicted"/>
<keyword evidence="9" id="KW-1185">Reference proteome</keyword>
<dbReference type="Pfam" id="PF13664">
    <property type="entry name" value="DUF4149"/>
    <property type="match status" value="1"/>
</dbReference>
<keyword evidence="6" id="KW-0732">Signal</keyword>
<keyword evidence="3 5" id="KW-1133">Transmembrane helix</keyword>
<organism evidence="8 9">
    <name type="scientific">Sphagnum troendelagicum</name>
    <dbReference type="NCBI Taxonomy" id="128251"/>
    <lineage>
        <taxon>Eukaryota</taxon>
        <taxon>Viridiplantae</taxon>
        <taxon>Streptophyta</taxon>
        <taxon>Embryophyta</taxon>
        <taxon>Bryophyta</taxon>
        <taxon>Sphagnophytina</taxon>
        <taxon>Sphagnopsida</taxon>
        <taxon>Sphagnales</taxon>
        <taxon>Sphagnaceae</taxon>
        <taxon>Sphagnum</taxon>
    </lineage>
</organism>
<feature type="transmembrane region" description="Helical" evidence="5">
    <location>
        <begin position="192"/>
        <end position="213"/>
    </location>
</feature>
<evidence type="ECO:0000256" key="5">
    <source>
        <dbReference type="SAM" id="Phobius"/>
    </source>
</evidence>
<gene>
    <name evidence="8" type="ORF">CSSPTR1EN2_LOCUS9287</name>
</gene>
<sequence>MGLGQLLVVMLSLVAVGLVLYPFQQQREDVKVSGKPSYSGVGVVLISLLHLLSFATSFGSSLWVSFIGGIIMFKNLPRHQFGNLQAQMFPVYFKLVAACGAICVISVTILHPWSVATGFERLQVVVLGGSLGATLLNLFYFQPLTIKVMTQRHKVERQENVGSEVGMSRNSEVAKRNPELAKLNKRFGMIHGFSSLCNLFSFACLSFHSWYLASQMLP</sequence>
<feature type="signal peptide" evidence="6">
    <location>
        <begin position="1"/>
        <end position="17"/>
    </location>
</feature>
<protein>
    <recommendedName>
        <fullName evidence="7">TMEM205-like domain-containing protein</fullName>
    </recommendedName>
</protein>
<keyword evidence="2 5" id="KW-0812">Transmembrane</keyword>
<dbReference type="PANTHER" id="PTHR23241:SF102">
    <property type="entry name" value="LD23009P"/>
    <property type="match status" value="1"/>
</dbReference>
<dbReference type="EMBL" id="OZ019909">
    <property type="protein sequence ID" value="CAK9208645.1"/>
    <property type="molecule type" value="Genomic_DNA"/>
</dbReference>
<feature type="domain" description="TMEM205-like" evidence="7">
    <location>
        <begin position="52"/>
        <end position="154"/>
    </location>
</feature>
<comment type="subcellular location">
    <subcellularLocation>
        <location evidence="1">Membrane</location>
    </subcellularLocation>
</comment>
<evidence type="ECO:0000256" key="2">
    <source>
        <dbReference type="ARBA" id="ARBA00022692"/>
    </source>
</evidence>
<evidence type="ECO:0000256" key="1">
    <source>
        <dbReference type="ARBA" id="ARBA00004370"/>
    </source>
</evidence>
<evidence type="ECO:0000256" key="3">
    <source>
        <dbReference type="ARBA" id="ARBA00022989"/>
    </source>
</evidence>
<dbReference type="InterPro" id="IPR053009">
    <property type="entry name" value="Xanthocillin_Biosynth-Assoc"/>
</dbReference>
<dbReference type="PANTHER" id="PTHR23241">
    <property type="entry name" value="LATE EMBRYOGENESIS ABUNDANT PLANTS LEA-RELATED"/>
    <property type="match status" value="1"/>
</dbReference>
<evidence type="ECO:0000313" key="9">
    <source>
        <dbReference type="Proteomes" id="UP001497512"/>
    </source>
</evidence>
<name>A0ABP0U2C0_9BRYO</name>
<feature type="transmembrane region" description="Helical" evidence="5">
    <location>
        <begin position="122"/>
        <end position="141"/>
    </location>
</feature>
<keyword evidence="4 5" id="KW-0472">Membrane</keyword>
<dbReference type="InterPro" id="IPR025423">
    <property type="entry name" value="TMEM205-like"/>
</dbReference>
<evidence type="ECO:0000256" key="4">
    <source>
        <dbReference type="ARBA" id="ARBA00023136"/>
    </source>
</evidence>
<accession>A0ABP0U2C0</accession>
<reference evidence="8" key="1">
    <citation type="submission" date="2024-02" db="EMBL/GenBank/DDBJ databases">
        <authorList>
            <consortium name="ELIXIR-Norway"/>
            <consortium name="Elixir Norway"/>
        </authorList>
    </citation>
    <scope>NUCLEOTIDE SEQUENCE</scope>
</reference>